<dbReference type="GO" id="GO:0008168">
    <property type="term" value="F:methyltransferase activity"/>
    <property type="evidence" value="ECO:0007669"/>
    <property type="project" value="UniProtKB-KW"/>
</dbReference>
<dbReference type="InterPro" id="IPR005493">
    <property type="entry name" value="RraA/RraA-like"/>
</dbReference>
<reference evidence="6 7" key="1">
    <citation type="journal article" date="2006" name="Proc. Natl. Acad. Sci. U.S.A.">
        <title>Burkholderia xenovorans LB400 harbors a multi-replicon, 9.73-Mbp genome shaped for versatility.</title>
        <authorList>
            <person name="Chain P.S."/>
            <person name="Denef V.J."/>
            <person name="Konstantinidis K.T."/>
            <person name="Vergez L.M."/>
            <person name="Agullo L."/>
            <person name="Reyes V.L."/>
            <person name="Hauser L."/>
            <person name="Cordova M."/>
            <person name="Gomez L."/>
            <person name="Gonzalez M."/>
            <person name="Land M."/>
            <person name="Lao V."/>
            <person name="Larimer F."/>
            <person name="LiPuma J.J."/>
            <person name="Mahenthiralingam E."/>
            <person name="Malfatti S.A."/>
            <person name="Marx C.J."/>
            <person name="Parnell J.J."/>
            <person name="Ramette A."/>
            <person name="Richardson P."/>
            <person name="Seeger M."/>
            <person name="Smith D."/>
            <person name="Spilker T."/>
            <person name="Sul W.J."/>
            <person name="Tsoi T.V."/>
            <person name="Ulrich L.E."/>
            <person name="Zhulin I.B."/>
            <person name="Tiedje J.M."/>
        </authorList>
    </citation>
    <scope>NUCLEOTIDE SEQUENCE [LARGE SCALE GENOMIC DNA]</scope>
    <source>
        <strain evidence="6 7">LB400</strain>
    </source>
</reference>
<dbReference type="PATRIC" id="fig|266265.5.peg.2100"/>
<dbReference type="RefSeq" id="WP_011488184.1">
    <property type="nucleotide sequence ID" value="NC_007951.1"/>
</dbReference>
<dbReference type="KEGG" id="bxb:DR64_123"/>
<dbReference type="EMBL" id="CP000270">
    <property type="protein sequence ID" value="ABE30541.1"/>
    <property type="molecule type" value="Genomic_DNA"/>
</dbReference>
<dbReference type="GO" id="GO:0032259">
    <property type="term" value="P:methylation"/>
    <property type="evidence" value="ECO:0007669"/>
    <property type="project" value="UniProtKB-KW"/>
</dbReference>
<proteinExistence type="predicted"/>
<evidence type="ECO:0000256" key="2">
    <source>
        <dbReference type="ARBA" id="ARBA00016549"/>
    </source>
</evidence>
<dbReference type="STRING" id="266265.Bxe_A2429"/>
<dbReference type="PANTHER" id="PTHR33254:SF4">
    <property type="entry name" value="4-HYDROXY-4-METHYL-2-OXOGLUTARATE ALDOLASE 3-RELATED"/>
    <property type="match status" value="1"/>
</dbReference>
<name>Q13ZE8_PARXL</name>
<evidence type="ECO:0000256" key="3">
    <source>
        <dbReference type="ARBA" id="ARBA00029596"/>
    </source>
</evidence>
<evidence type="ECO:0000256" key="1">
    <source>
        <dbReference type="ARBA" id="ARBA00001968"/>
    </source>
</evidence>
<evidence type="ECO:0000256" key="5">
    <source>
        <dbReference type="PIRSR" id="PIRSR605493-1"/>
    </source>
</evidence>
<dbReference type="AlphaFoldDB" id="Q13ZE8"/>
<dbReference type="Gene3D" id="3.50.30.40">
    <property type="entry name" value="Ribonuclease E inhibitor RraA/RraA-like"/>
    <property type="match status" value="1"/>
</dbReference>
<keyword evidence="7" id="KW-1185">Reference proteome</keyword>
<dbReference type="OrthoDB" id="9805307at2"/>
<dbReference type="InterPro" id="IPR036704">
    <property type="entry name" value="RraA/RraA-like_sf"/>
</dbReference>
<dbReference type="Pfam" id="PF03737">
    <property type="entry name" value="RraA-like"/>
    <property type="match status" value="1"/>
</dbReference>
<keyword evidence="5" id="KW-0479">Metal-binding</keyword>
<accession>Q13ZE8</accession>
<protein>
    <recommendedName>
        <fullName evidence="2">Putative 4-hydroxy-4-methyl-2-oxoglutarate aldolase</fullName>
    </recommendedName>
    <alternativeName>
        <fullName evidence="3">Regulator of ribonuclease activity homolog</fullName>
    </alternativeName>
    <alternativeName>
        <fullName evidence="4">RraA-like protein</fullName>
    </alternativeName>
</protein>
<keyword evidence="6" id="KW-0808">Transferase</keyword>
<feature type="binding site" evidence="5">
    <location>
        <position position="119"/>
    </location>
    <ligand>
        <name>Mg(2+)</name>
        <dbReference type="ChEBI" id="CHEBI:18420"/>
    </ligand>
</feature>
<comment type="cofactor">
    <cofactor evidence="5">
        <name>Mg(2+)</name>
        <dbReference type="ChEBI" id="CHEBI:18420"/>
    </cofactor>
</comment>
<keyword evidence="6" id="KW-0489">Methyltransferase</keyword>
<feature type="binding site" evidence="5">
    <location>
        <position position="118"/>
    </location>
    <ligand>
        <name>substrate</name>
    </ligand>
</feature>
<dbReference type="KEGG" id="bxe:Bxe_A2429"/>
<dbReference type="eggNOG" id="COG0684">
    <property type="taxonomic scope" value="Bacteria"/>
</dbReference>
<evidence type="ECO:0000256" key="4">
    <source>
        <dbReference type="ARBA" id="ARBA00030169"/>
    </source>
</evidence>
<keyword evidence="5" id="KW-0460">Magnesium</keyword>
<dbReference type="SUPFAM" id="SSF89562">
    <property type="entry name" value="RraA-like"/>
    <property type="match status" value="1"/>
</dbReference>
<organism evidence="6 7">
    <name type="scientific">Paraburkholderia xenovorans (strain LB400)</name>
    <dbReference type="NCBI Taxonomy" id="266265"/>
    <lineage>
        <taxon>Bacteria</taxon>
        <taxon>Pseudomonadati</taxon>
        <taxon>Pseudomonadota</taxon>
        <taxon>Betaproteobacteria</taxon>
        <taxon>Burkholderiales</taxon>
        <taxon>Burkholderiaceae</taxon>
        <taxon>Paraburkholderia</taxon>
    </lineage>
</organism>
<dbReference type="GO" id="GO:0046872">
    <property type="term" value="F:metal ion binding"/>
    <property type="evidence" value="ECO:0007669"/>
    <property type="project" value="UniProtKB-KW"/>
</dbReference>
<evidence type="ECO:0000313" key="7">
    <source>
        <dbReference type="Proteomes" id="UP000001817"/>
    </source>
</evidence>
<evidence type="ECO:0000313" key="6">
    <source>
        <dbReference type="EMBL" id="ABE30541.1"/>
    </source>
</evidence>
<dbReference type="Proteomes" id="UP000001817">
    <property type="component" value="Chromosome 1"/>
</dbReference>
<comment type="cofactor">
    <cofactor evidence="1">
        <name>a divalent metal cation</name>
        <dbReference type="ChEBI" id="CHEBI:60240"/>
    </cofactor>
</comment>
<sequence length="235" mass="24559">MAYQQLYVSFTLLSDDVLAQWRLIPPAVASDCMNRTQVMASIIKPINAGVRLCGQARTVATMVGDCGPICNLIGSARPGEILVVDAGGAEDIAVWGGVMTEEAVHRGLGGAVIDGAIRDVADMRRLKFNMFCRSVVPRGPHHGFGGTVDTTIAAAGAPVSPGDIVLGDDDGVVIVPLAIAEEVLKAAQAHLLKEAKWIDGIRGGVSISEMFALPQAQTTTHPTALGQAQAAEPQR</sequence>
<feature type="binding site" evidence="5">
    <location>
        <begin position="96"/>
        <end position="99"/>
    </location>
    <ligand>
        <name>substrate</name>
    </ligand>
</feature>
<dbReference type="CDD" id="cd16841">
    <property type="entry name" value="RraA_family"/>
    <property type="match status" value="1"/>
</dbReference>
<gene>
    <name evidence="6" type="ORF">Bxe_A2429</name>
</gene>
<dbReference type="PANTHER" id="PTHR33254">
    <property type="entry name" value="4-HYDROXY-4-METHYL-2-OXOGLUTARATE ALDOLASE 3-RELATED"/>
    <property type="match status" value="1"/>
</dbReference>